<dbReference type="PATRIC" id="fig|1217712.3.peg.963"/>
<protein>
    <recommendedName>
        <fullName evidence="3">Bacterial collagen-like protein middle domain-containing protein</fullName>
    </recommendedName>
</protein>
<dbReference type="HOGENOM" id="CLU_1345631_0_0_6"/>
<comment type="caution">
    <text evidence="1">The sequence shown here is derived from an EMBL/GenBank/DDBJ whole genome shotgun (WGS) entry which is preliminary data.</text>
</comment>
<accession>N8W957</accession>
<dbReference type="AlphaFoldDB" id="N8W957"/>
<proteinExistence type="predicted"/>
<evidence type="ECO:0008006" key="3">
    <source>
        <dbReference type="Google" id="ProtNLM"/>
    </source>
</evidence>
<organism evidence="1 2">
    <name type="scientific">Acinetobacter vivianii</name>
    <dbReference type="NCBI Taxonomy" id="1776742"/>
    <lineage>
        <taxon>Bacteria</taxon>
        <taxon>Pseudomonadati</taxon>
        <taxon>Pseudomonadota</taxon>
        <taxon>Gammaproteobacteria</taxon>
        <taxon>Moraxellales</taxon>
        <taxon>Moraxellaceae</taxon>
        <taxon>Acinetobacter</taxon>
    </lineage>
</organism>
<name>N8W957_9GAMM</name>
<dbReference type="EMBL" id="APPC01000014">
    <property type="protein sequence ID" value="ENU93433.1"/>
    <property type="molecule type" value="Genomic_DNA"/>
</dbReference>
<dbReference type="Proteomes" id="UP000013049">
    <property type="component" value="Unassembled WGS sequence"/>
</dbReference>
<reference evidence="1 2" key="1">
    <citation type="submission" date="2013-02" db="EMBL/GenBank/DDBJ databases">
        <title>The Genome Sequence of Acinetobacter sp. NIPH 758.</title>
        <authorList>
            <consortium name="The Broad Institute Genome Sequencing Platform"/>
            <consortium name="The Broad Institute Genome Sequencing Center for Infectious Disease"/>
            <person name="Cerqueira G."/>
            <person name="Feldgarden M."/>
            <person name="Courvalin P."/>
            <person name="Perichon B."/>
            <person name="Grillot-Courvalin C."/>
            <person name="Clermont D."/>
            <person name="Rocha E."/>
            <person name="Yoon E.-J."/>
            <person name="Nemec A."/>
            <person name="Walker B."/>
            <person name="Young S.K."/>
            <person name="Zeng Q."/>
            <person name="Gargeya S."/>
            <person name="Fitzgerald M."/>
            <person name="Haas B."/>
            <person name="Abouelleil A."/>
            <person name="Alvarado L."/>
            <person name="Arachchi H.M."/>
            <person name="Berlin A.M."/>
            <person name="Chapman S.B."/>
            <person name="Dewar J."/>
            <person name="Goldberg J."/>
            <person name="Griggs A."/>
            <person name="Gujja S."/>
            <person name="Hansen M."/>
            <person name="Howarth C."/>
            <person name="Imamovic A."/>
            <person name="Larimer J."/>
            <person name="McCowan C."/>
            <person name="Murphy C."/>
            <person name="Neiman D."/>
            <person name="Pearson M."/>
            <person name="Priest M."/>
            <person name="Roberts A."/>
            <person name="Saif S."/>
            <person name="Shea T."/>
            <person name="Sisk P."/>
            <person name="Sykes S."/>
            <person name="Wortman J."/>
            <person name="Nusbaum C."/>
            <person name="Birren B."/>
        </authorList>
    </citation>
    <scope>NUCLEOTIDE SEQUENCE [LARGE SCALE GENOMIC DNA]</scope>
    <source>
        <strain evidence="1 2">NIPH 758</strain>
    </source>
</reference>
<dbReference type="eggNOG" id="ENOG5031RB2">
    <property type="taxonomic scope" value="Bacteria"/>
</dbReference>
<evidence type="ECO:0000313" key="1">
    <source>
        <dbReference type="EMBL" id="ENU93433.1"/>
    </source>
</evidence>
<feature type="non-terminal residue" evidence="1">
    <location>
        <position position="1"/>
    </location>
</feature>
<sequence length="183" mass="17104">TGGIGGGEGGPLGSITDIIGGITGGIGGGIGGGEGGPLGSITDIIGGITGGIGGGEGGPLGSITNIIGGITGGIGGGDVISGVAQPIQIVVGSGSLTLDLLQDSLGSLSNGNLFDGISNLVHVNNEDGSVDNILTAITGTISSSSGIAVGEPNPNGGSLTDIISITSPLSGLTDHLFGSVHHF</sequence>
<evidence type="ECO:0000313" key="2">
    <source>
        <dbReference type="Proteomes" id="UP000013049"/>
    </source>
</evidence>
<gene>
    <name evidence="1" type="ORF">F971_01004</name>
</gene>